<keyword evidence="4" id="KW-1185">Reference proteome</keyword>
<dbReference type="PANTHER" id="PTHR30408:SF13">
    <property type="entry name" value="TYPE I RESTRICTION ENZYME HINDI SPECIFICITY SUBUNIT"/>
    <property type="match status" value="1"/>
</dbReference>
<dbReference type="PANTHER" id="PTHR30408">
    <property type="entry name" value="TYPE-1 RESTRICTION ENZYME ECOKI SPECIFICITY PROTEIN"/>
    <property type="match status" value="1"/>
</dbReference>
<keyword evidence="1" id="KW-0680">Restriction system</keyword>
<gene>
    <name evidence="3" type="ORF">Van01_45990</name>
</gene>
<dbReference type="Gene3D" id="3.90.220.20">
    <property type="entry name" value="DNA methylase specificity domains"/>
    <property type="match status" value="2"/>
</dbReference>
<evidence type="ECO:0000313" key="4">
    <source>
        <dbReference type="Proteomes" id="UP000647017"/>
    </source>
</evidence>
<reference evidence="3 4" key="1">
    <citation type="submission" date="2021-01" db="EMBL/GenBank/DDBJ databases">
        <title>Whole genome shotgun sequence of Verrucosispora andamanensis NBRC 109075.</title>
        <authorList>
            <person name="Komaki H."/>
            <person name="Tamura T."/>
        </authorList>
    </citation>
    <scope>NUCLEOTIDE SEQUENCE [LARGE SCALE GENOMIC DNA]</scope>
    <source>
        <strain evidence="3 4">NBRC 109075</strain>
    </source>
</reference>
<dbReference type="SUPFAM" id="SSF116734">
    <property type="entry name" value="DNA methylase specificity domain"/>
    <property type="match status" value="2"/>
</dbReference>
<proteinExistence type="predicted"/>
<protein>
    <recommendedName>
        <fullName evidence="5">Type I restriction modification DNA specificity domain-containing protein</fullName>
    </recommendedName>
</protein>
<accession>A0ABQ4I0G9</accession>
<evidence type="ECO:0000313" key="3">
    <source>
        <dbReference type="EMBL" id="GIJ11385.1"/>
    </source>
</evidence>
<dbReference type="Proteomes" id="UP000647017">
    <property type="component" value="Unassembled WGS sequence"/>
</dbReference>
<organism evidence="3 4">
    <name type="scientific">Micromonospora andamanensis</name>
    <dbReference type="NCBI Taxonomy" id="1287068"/>
    <lineage>
        <taxon>Bacteria</taxon>
        <taxon>Bacillati</taxon>
        <taxon>Actinomycetota</taxon>
        <taxon>Actinomycetes</taxon>
        <taxon>Micromonosporales</taxon>
        <taxon>Micromonosporaceae</taxon>
        <taxon>Micromonospora</taxon>
    </lineage>
</organism>
<evidence type="ECO:0000256" key="1">
    <source>
        <dbReference type="ARBA" id="ARBA00022747"/>
    </source>
</evidence>
<evidence type="ECO:0000256" key="2">
    <source>
        <dbReference type="ARBA" id="ARBA00023125"/>
    </source>
</evidence>
<comment type="caution">
    <text evidence="3">The sequence shown here is derived from an EMBL/GenBank/DDBJ whole genome shotgun (WGS) entry which is preliminary data.</text>
</comment>
<sequence length="344" mass="37891">MLFSYETRLGAAALMPRGVRACLGRRMAILRPRAGVDPQFLLYAFLGSEFQETIRRNAVHGATVERIPLNELPAWPIRLPGLAVQRAAARVLGVLDEKASLNIQIAETALQLMDATFASIIGSSATGSTTTFAELSHQGVLEFGDGYRTKRPELGKPGLPILRVAEVQDGRVTPSLIDHVSDSRRGAMGNKVSRVGDVVLTTKGTVGRVSIIPADAPEFVYSPQLCFFRLADPSPFSRYFMFAWFRGEEFRRQARGMKSQTDMADYLSLSDIKSLTITVPDREVERSLSRKLAVLHERVESAYREARSLKALRNVLLPELTSGELRVEEVEGESIIDGAEISVA</sequence>
<dbReference type="EMBL" id="BOOZ01000030">
    <property type="protein sequence ID" value="GIJ11385.1"/>
    <property type="molecule type" value="Genomic_DNA"/>
</dbReference>
<dbReference type="InterPro" id="IPR052021">
    <property type="entry name" value="Type-I_RS_S_subunit"/>
</dbReference>
<evidence type="ECO:0008006" key="5">
    <source>
        <dbReference type="Google" id="ProtNLM"/>
    </source>
</evidence>
<name>A0ABQ4I0G9_9ACTN</name>
<keyword evidence="2" id="KW-0238">DNA-binding</keyword>
<dbReference type="InterPro" id="IPR044946">
    <property type="entry name" value="Restrct_endonuc_typeI_TRD_sf"/>
</dbReference>